<evidence type="ECO:0000256" key="2">
    <source>
        <dbReference type="ARBA" id="ARBA00022553"/>
    </source>
</evidence>
<reference evidence="6 7" key="1">
    <citation type="submission" date="2017-12" db="EMBL/GenBank/DDBJ databases">
        <title>Hemimetabolous genomes reveal molecular basis of termite eusociality.</title>
        <authorList>
            <person name="Harrison M.C."/>
            <person name="Jongepier E."/>
            <person name="Robertson H.M."/>
            <person name="Arning N."/>
            <person name="Bitard-Feildel T."/>
            <person name="Chao H."/>
            <person name="Childers C.P."/>
            <person name="Dinh H."/>
            <person name="Doddapaneni H."/>
            <person name="Dugan S."/>
            <person name="Gowin J."/>
            <person name="Greiner C."/>
            <person name="Han Y."/>
            <person name="Hu H."/>
            <person name="Hughes D.S.T."/>
            <person name="Huylmans A.-K."/>
            <person name="Kemena C."/>
            <person name="Kremer L.P.M."/>
            <person name="Lee S.L."/>
            <person name="Lopez-Ezquerra A."/>
            <person name="Mallet L."/>
            <person name="Monroy-Kuhn J.M."/>
            <person name="Moser A."/>
            <person name="Murali S.C."/>
            <person name="Muzny D.M."/>
            <person name="Otani S."/>
            <person name="Piulachs M.-D."/>
            <person name="Poelchau M."/>
            <person name="Qu J."/>
            <person name="Schaub F."/>
            <person name="Wada-Katsumata A."/>
            <person name="Worley K.C."/>
            <person name="Xie Q."/>
            <person name="Ylla G."/>
            <person name="Poulsen M."/>
            <person name="Gibbs R.A."/>
            <person name="Schal C."/>
            <person name="Richards S."/>
            <person name="Belles X."/>
            <person name="Korb J."/>
            <person name="Bornberg-Bauer E."/>
        </authorList>
    </citation>
    <scope>NUCLEOTIDE SEQUENCE [LARGE SCALE GENOMIC DNA]</scope>
    <source>
        <tissue evidence="6">Whole body</tissue>
    </source>
</reference>
<evidence type="ECO:0000313" key="6">
    <source>
        <dbReference type="EMBL" id="PNF37409.1"/>
    </source>
</evidence>
<feature type="region of interest" description="Disordered" evidence="5">
    <location>
        <begin position="371"/>
        <end position="411"/>
    </location>
</feature>
<evidence type="ECO:0008006" key="8">
    <source>
        <dbReference type="Google" id="ProtNLM"/>
    </source>
</evidence>
<evidence type="ECO:0000256" key="3">
    <source>
        <dbReference type="ARBA" id="ARBA00023136"/>
    </source>
</evidence>
<comment type="caution">
    <text evidence="6">The sequence shown here is derived from an EMBL/GenBank/DDBJ whole genome shotgun (WGS) entry which is preliminary data.</text>
</comment>
<protein>
    <recommendedName>
        <fullName evidence="8">Brain-enriched guanylate kinase-associated protein</fullName>
    </recommendedName>
</protein>
<dbReference type="AlphaFoldDB" id="A0A2J7R994"/>
<feature type="region of interest" description="Disordered" evidence="5">
    <location>
        <begin position="594"/>
        <end position="642"/>
    </location>
</feature>
<keyword evidence="7" id="KW-1185">Reference proteome</keyword>
<feature type="compositionally biased region" description="Low complexity" evidence="5">
    <location>
        <begin position="399"/>
        <end position="409"/>
    </location>
</feature>
<feature type="region of interest" description="Disordered" evidence="5">
    <location>
        <begin position="177"/>
        <end position="202"/>
    </location>
</feature>
<evidence type="ECO:0000256" key="5">
    <source>
        <dbReference type="SAM" id="MobiDB-lite"/>
    </source>
</evidence>
<dbReference type="PANTHER" id="PTHR28664">
    <property type="entry name" value="TIGHT JUNCTION-ASSOCIATED PROTEIN 1"/>
    <property type="match status" value="1"/>
</dbReference>
<sequence>MAQRTVTCKECGWRCKNCADQTNLHLHVEIENLKQRLLEREHHIVNMETNFLTEAEKFPNGRFAALTEELLTWQEKYSRLYESHKRVQKVNQNLEDKLLKIVDKCETEKNSLTRDVTSLTQKLVEARGKIHRLQDENERYRNDVNLAIQLLQCKPANFVSHKFDMLPADLQQKVRTYVSSKRRQSDGNSGNNTVGKPEPKIIKVPIPTFPPTAMVYSINKVPADKNEESDEKSSSSKPPVDIVSAAIMAKVLEERERERLNTKHCDTCTCPRQGLVDCSTQATPVTDQSILCVRCAASVRCDSGVVDTSNRASQGLVRYVDVVATRNGEVANRNITSGGNQKSDSIFLLGTASNDQTPCVNISENTAKGLKQEICDESQNRDSDSKMPSSSRRSESNKNSKSSNKNSESCRQIDSTCTKGIINKETTLVSKNGKSFVRSVELPKSNSDISKQDAEGMERDCCQIPSTDGAELPSNRGTREIYGNGTCHLNRVSKFHIRGSETYPVRMKNQEGRTYLSDVANVENKSVSDAAWAKHSSEKPTVGAASKTILNKPKNAETVVGPRHCSLRLQAGSSNILLDNATSYAPVLYTSRHNGGGGDVSSTVLVHTPRSRSASASSTDEAHHRGDGKSSSCVHSPTETEL</sequence>
<keyword evidence="2" id="KW-0597">Phosphoprotein</keyword>
<evidence type="ECO:0000313" key="7">
    <source>
        <dbReference type="Proteomes" id="UP000235965"/>
    </source>
</evidence>
<keyword evidence="3" id="KW-0472">Membrane</keyword>
<dbReference type="InParanoid" id="A0A2J7R994"/>
<dbReference type="Proteomes" id="UP000235965">
    <property type="component" value="Unassembled WGS sequence"/>
</dbReference>
<name>A0A2J7R994_9NEOP</name>
<feature type="compositionally biased region" description="Basic and acidic residues" evidence="5">
    <location>
        <begin position="371"/>
        <end position="385"/>
    </location>
</feature>
<evidence type="ECO:0000256" key="4">
    <source>
        <dbReference type="SAM" id="Coils"/>
    </source>
</evidence>
<dbReference type="PANTHER" id="PTHR28664:SF4">
    <property type="entry name" value="TIGHT JUNCTION-ASSOCIATED PROTEIN 1"/>
    <property type="match status" value="1"/>
</dbReference>
<dbReference type="OrthoDB" id="10068192at2759"/>
<accession>A0A2J7R994</accession>
<gene>
    <name evidence="6" type="ORF">B7P43_G16014</name>
</gene>
<dbReference type="GO" id="GO:0016020">
    <property type="term" value="C:membrane"/>
    <property type="evidence" value="ECO:0007669"/>
    <property type="project" value="UniProtKB-SubCell"/>
</dbReference>
<organism evidence="6 7">
    <name type="scientific">Cryptotermes secundus</name>
    <dbReference type="NCBI Taxonomy" id="105785"/>
    <lineage>
        <taxon>Eukaryota</taxon>
        <taxon>Metazoa</taxon>
        <taxon>Ecdysozoa</taxon>
        <taxon>Arthropoda</taxon>
        <taxon>Hexapoda</taxon>
        <taxon>Insecta</taxon>
        <taxon>Pterygota</taxon>
        <taxon>Neoptera</taxon>
        <taxon>Polyneoptera</taxon>
        <taxon>Dictyoptera</taxon>
        <taxon>Blattodea</taxon>
        <taxon>Blattoidea</taxon>
        <taxon>Termitoidae</taxon>
        <taxon>Kalotermitidae</taxon>
        <taxon>Cryptotermitinae</taxon>
        <taxon>Cryptotermes</taxon>
    </lineage>
</organism>
<dbReference type="STRING" id="105785.A0A2J7R994"/>
<evidence type="ECO:0000256" key="1">
    <source>
        <dbReference type="ARBA" id="ARBA00004170"/>
    </source>
</evidence>
<dbReference type="EMBL" id="NEVH01006600">
    <property type="protein sequence ID" value="PNF37409.1"/>
    <property type="molecule type" value="Genomic_DNA"/>
</dbReference>
<comment type="subcellular location">
    <subcellularLocation>
        <location evidence="1">Membrane</location>
        <topology evidence="1">Peripheral membrane protein</topology>
    </subcellularLocation>
</comment>
<feature type="coiled-coil region" evidence="4">
    <location>
        <begin position="102"/>
        <end position="150"/>
    </location>
</feature>
<feature type="compositionally biased region" description="Polar residues" evidence="5">
    <location>
        <begin position="629"/>
        <end position="642"/>
    </location>
</feature>
<dbReference type="InterPro" id="IPR043441">
    <property type="entry name" value="Tjap1/BEGAIN"/>
</dbReference>
<keyword evidence="4" id="KW-0175">Coiled coil</keyword>
<proteinExistence type="predicted"/>